<feature type="region of interest" description="Disordered" evidence="1">
    <location>
        <begin position="59"/>
        <end position="127"/>
    </location>
</feature>
<dbReference type="Proteomes" id="UP001620339">
    <property type="component" value="Unassembled WGS sequence"/>
</dbReference>
<feature type="compositionally biased region" description="Low complexity" evidence="1">
    <location>
        <begin position="64"/>
        <end position="84"/>
    </location>
</feature>
<evidence type="ECO:0000256" key="1">
    <source>
        <dbReference type="SAM" id="MobiDB-lite"/>
    </source>
</evidence>
<keyword evidence="6" id="KW-1185">Reference proteome</keyword>
<keyword evidence="2" id="KW-0732">Signal</keyword>
<evidence type="ECO:0000313" key="6">
    <source>
        <dbReference type="Proteomes" id="UP001620339"/>
    </source>
</evidence>
<dbReference type="RefSeq" id="WP_404611417.1">
    <property type="nucleotide sequence ID" value="NZ_JADIKK010000007.1"/>
</dbReference>
<evidence type="ECO:0008006" key="7">
    <source>
        <dbReference type="Google" id="ProtNLM"/>
    </source>
</evidence>
<comment type="caution">
    <text evidence="5">The sequence shown here is derived from an EMBL/GenBank/DDBJ whole genome shotgun (WGS) entry which is preliminary data.</text>
</comment>
<dbReference type="EMBL" id="JADIKK010000008">
    <property type="protein sequence ID" value="MFK2875934.1"/>
    <property type="molecule type" value="Genomic_DNA"/>
</dbReference>
<feature type="compositionally biased region" description="Gly residues" evidence="1">
    <location>
        <begin position="85"/>
        <end position="107"/>
    </location>
</feature>
<gene>
    <name evidence="3" type="ORF">ISP25_00085</name>
    <name evidence="4" type="ORF">ISP25_02445</name>
    <name evidence="5" type="ORF">ISP25_20705</name>
</gene>
<feature type="signal peptide" evidence="2">
    <location>
        <begin position="1"/>
        <end position="25"/>
    </location>
</feature>
<reference evidence="5 6" key="1">
    <citation type="submission" date="2020-10" db="EMBL/GenBank/DDBJ databases">
        <title>Phylogeny of dyella-like bacteria.</title>
        <authorList>
            <person name="Fu J."/>
        </authorList>
    </citation>
    <scope>NUCLEOTIDE SEQUENCE [LARGE SCALE GENOMIC DNA]</scope>
    <source>
        <strain evidence="5 6">KACC 19113</strain>
    </source>
</reference>
<evidence type="ECO:0000256" key="2">
    <source>
        <dbReference type="SAM" id="SignalP"/>
    </source>
</evidence>
<evidence type="ECO:0000313" key="4">
    <source>
        <dbReference type="EMBL" id="MFK2875934.1"/>
    </source>
</evidence>
<evidence type="ECO:0000313" key="5">
    <source>
        <dbReference type="EMBL" id="MFK2879500.1"/>
    </source>
</evidence>
<feature type="chain" id="PRO_5045033857" description="Secreted protein" evidence="2">
    <location>
        <begin position="26"/>
        <end position="234"/>
    </location>
</feature>
<evidence type="ECO:0000313" key="3">
    <source>
        <dbReference type="EMBL" id="MFK2875481.1"/>
    </source>
</evidence>
<name>A0ABW8JDB4_9GAMM</name>
<proteinExistence type="predicted"/>
<accession>A0ABW8JDB4</accession>
<organism evidence="5 6">
    <name type="scientific">Rhodanobacter hydrolyticus</name>
    <dbReference type="NCBI Taxonomy" id="2250595"/>
    <lineage>
        <taxon>Bacteria</taxon>
        <taxon>Pseudomonadati</taxon>
        <taxon>Pseudomonadota</taxon>
        <taxon>Gammaproteobacteria</taxon>
        <taxon>Lysobacterales</taxon>
        <taxon>Rhodanobacteraceae</taxon>
        <taxon>Rhodanobacter</taxon>
    </lineage>
</organism>
<dbReference type="EMBL" id="JADIKK010000008">
    <property type="protein sequence ID" value="MFK2879500.1"/>
    <property type="molecule type" value="Genomic_DNA"/>
</dbReference>
<protein>
    <recommendedName>
        <fullName evidence="7">Secreted protein</fullName>
    </recommendedName>
</protein>
<sequence length="234" mass="24683">MPKPNALTSALPAVALLAASTWAISQQITTLPDFNGLWRLSDQGSDGPDQVTAMLRSELRREQSPTVAPAGASSSASTSQPSSHGGHGGGRGGMGGGHMGGGHGRGGNKTDSASSSNSSDDADLLKLPPTLANDSVLIVQQDANALQTRLENGEQLAMPLNGHDQHTLDGNAIAHRLDAGQGLQFTLQFNDGSHLNEIWSRSADGHTLQVTEQWQPGFLQRPVVFHRNYVRVDQ</sequence>
<dbReference type="EMBL" id="JADIKK010000007">
    <property type="protein sequence ID" value="MFK2875481.1"/>
    <property type="molecule type" value="Genomic_DNA"/>
</dbReference>